<comment type="subcellular location">
    <subcellularLocation>
        <location evidence="1">Nucleus</location>
    </subcellularLocation>
</comment>
<evidence type="ECO:0000256" key="2">
    <source>
        <dbReference type="ARBA" id="ARBA00022723"/>
    </source>
</evidence>
<organism evidence="7">
    <name type="scientific">Talaromyces marneffei PM1</name>
    <dbReference type="NCBI Taxonomy" id="1077442"/>
    <lineage>
        <taxon>Eukaryota</taxon>
        <taxon>Fungi</taxon>
        <taxon>Dikarya</taxon>
        <taxon>Ascomycota</taxon>
        <taxon>Pezizomycotina</taxon>
        <taxon>Eurotiomycetes</taxon>
        <taxon>Eurotiomycetidae</taxon>
        <taxon>Eurotiales</taxon>
        <taxon>Trichocomaceae</taxon>
        <taxon>Talaromyces</taxon>
        <taxon>Talaromyces sect. Talaromyces</taxon>
    </lineage>
</organism>
<reference evidence="7" key="1">
    <citation type="journal article" date="2014" name="PLoS Genet.">
        <title>Signature Gene Expression Reveals Novel Clues to the Molecular Mechanisms of Dimorphic Transition in Penicillium marneffei.</title>
        <authorList>
            <person name="Yang E."/>
            <person name="Wang G."/>
            <person name="Cai J."/>
            <person name="Woo P.C."/>
            <person name="Lau S.K."/>
            <person name="Yuen K.-Y."/>
            <person name="Chow W.-N."/>
            <person name="Lin X."/>
        </authorList>
    </citation>
    <scope>NUCLEOTIDE SEQUENCE [LARGE SCALE GENOMIC DNA]</scope>
    <source>
        <strain evidence="7">PM1</strain>
    </source>
</reference>
<dbReference type="InterPro" id="IPR050815">
    <property type="entry name" value="TF_fung"/>
</dbReference>
<dbReference type="HOGENOM" id="CLU_1103109_0_0_1"/>
<dbReference type="GO" id="GO:0046872">
    <property type="term" value="F:metal ion binding"/>
    <property type="evidence" value="ECO:0007669"/>
    <property type="project" value="UniProtKB-KW"/>
</dbReference>
<keyword evidence="4" id="KW-0804">Transcription</keyword>
<dbReference type="AlphaFoldDB" id="A0A093V989"/>
<dbReference type="PANTHER" id="PTHR47338">
    <property type="entry name" value="ZN(II)2CYS6 TRANSCRIPTION FACTOR (EUROFUNG)-RELATED"/>
    <property type="match status" value="1"/>
</dbReference>
<gene>
    <name evidence="7" type="ORF">GQ26_0101310</name>
</gene>
<evidence type="ECO:0000256" key="6">
    <source>
        <dbReference type="SAM" id="MobiDB-lite"/>
    </source>
</evidence>
<accession>A0A093V989</accession>
<keyword evidence="2" id="KW-0479">Metal-binding</keyword>
<evidence type="ECO:0000256" key="5">
    <source>
        <dbReference type="ARBA" id="ARBA00023242"/>
    </source>
</evidence>
<evidence type="ECO:0000256" key="1">
    <source>
        <dbReference type="ARBA" id="ARBA00004123"/>
    </source>
</evidence>
<dbReference type="PANTHER" id="PTHR47338:SF9">
    <property type="entry name" value="ZN(II)2CYS6 TRANSCRIPTION FACTOR (EUROFUNG)"/>
    <property type="match status" value="1"/>
</dbReference>
<dbReference type="GO" id="GO:0005634">
    <property type="term" value="C:nucleus"/>
    <property type="evidence" value="ECO:0007669"/>
    <property type="project" value="UniProtKB-SubCell"/>
</dbReference>
<comment type="caution">
    <text evidence="7">The sequence shown here is derived from an EMBL/GenBank/DDBJ whole genome shotgun (WGS) entry which is preliminary data.</text>
</comment>
<evidence type="ECO:0000313" key="7">
    <source>
        <dbReference type="EMBL" id="KFX49097.1"/>
    </source>
</evidence>
<name>A0A093V989_TALMA</name>
<keyword evidence="5" id="KW-0539">Nucleus</keyword>
<dbReference type="EMBL" id="JPOX01000010">
    <property type="protein sequence ID" value="KFX49097.1"/>
    <property type="molecule type" value="Genomic_DNA"/>
</dbReference>
<proteinExistence type="predicted"/>
<protein>
    <submittedName>
        <fullName evidence="7">Uncharacterized protein</fullName>
    </submittedName>
</protein>
<dbReference type="GO" id="GO:0000981">
    <property type="term" value="F:DNA-binding transcription factor activity, RNA polymerase II-specific"/>
    <property type="evidence" value="ECO:0007669"/>
    <property type="project" value="InterPro"/>
</dbReference>
<dbReference type="eggNOG" id="ENOG502QQ29">
    <property type="taxonomic scope" value="Eukaryota"/>
</dbReference>
<feature type="region of interest" description="Disordered" evidence="6">
    <location>
        <begin position="102"/>
        <end position="125"/>
    </location>
</feature>
<feature type="compositionally biased region" description="Low complexity" evidence="6">
    <location>
        <begin position="106"/>
        <end position="116"/>
    </location>
</feature>
<evidence type="ECO:0000256" key="4">
    <source>
        <dbReference type="ARBA" id="ARBA00023163"/>
    </source>
</evidence>
<evidence type="ECO:0000256" key="3">
    <source>
        <dbReference type="ARBA" id="ARBA00023015"/>
    </source>
</evidence>
<sequence>MPQSFLRNSFGQITLHTGWILYFVDLLETKQYEILDPTLSQCVAIVATIYLQHSFVDELTFREKAQAGFEKCMRFLRRMALRWPHIKRQVRNLQQLRDSFSASDVQQQQQQQQQQQEDPTLQPTHGSGRQWLYNVSLLSQILECNNAGQAYDSPGDIFGPVLARDRAAYASTTANITPDPDFTFIGVRGISGHKTVAKEAATYPPDQLQPQIDLDMYHVLPSAPIDLSNLMGNGHVPMCPI</sequence>
<keyword evidence="3" id="KW-0805">Transcription regulation</keyword>